<feature type="signal peptide" evidence="2">
    <location>
        <begin position="1"/>
        <end position="21"/>
    </location>
</feature>
<organism evidence="3 4">
    <name type="scientific">Apiospora phragmitis</name>
    <dbReference type="NCBI Taxonomy" id="2905665"/>
    <lineage>
        <taxon>Eukaryota</taxon>
        <taxon>Fungi</taxon>
        <taxon>Dikarya</taxon>
        <taxon>Ascomycota</taxon>
        <taxon>Pezizomycotina</taxon>
        <taxon>Sordariomycetes</taxon>
        <taxon>Xylariomycetidae</taxon>
        <taxon>Amphisphaeriales</taxon>
        <taxon>Apiosporaceae</taxon>
        <taxon>Apiospora</taxon>
    </lineage>
</organism>
<evidence type="ECO:0000313" key="4">
    <source>
        <dbReference type="Proteomes" id="UP001480595"/>
    </source>
</evidence>
<keyword evidence="2" id="KW-0732">Signal</keyword>
<keyword evidence="4" id="KW-1185">Reference proteome</keyword>
<feature type="region of interest" description="Disordered" evidence="1">
    <location>
        <begin position="117"/>
        <end position="141"/>
    </location>
</feature>
<name>A0ABR1VI49_9PEZI</name>
<accession>A0ABR1VI49</accession>
<reference evidence="3 4" key="1">
    <citation type="submission" date="2023-01" db="EMBL/GenBank/DDBJ databases">
        <title>Analysis of 21 Apiospora genomes using comparative genomics revels a genus with tremendous synthesis potential of carbohydrate active enzymes and secondary metabolites.</title>
        <authorList>
            <person name="Sorensen T."/>
        </authorList>
    </citation>
    <scope>NUCLEOTIDE SEQUENCE [LARGE SCALE GENOMIC DNA]</scope>
    <source>
        <strain evidence="3 4">CBS 135458</strain>
    </source>
</reference>
<feature type="region of interest" description="Disordered" evidence="1">
    <location>
        <begin position="42"/>
        <end position="61"/>
    </location>
</feature>
<feature type="compositionally biased region" description="Polar residues" evidence="1">
    <location>
        <begin position="117"/>
        <end position="136"/>
    </location>
</feature>
<dbReference type="EMBL" id="JAQQWL010000006">
    <property type="protein sequence ID" value="KAK8069573.1"/>
    <property type="molecule type" value="Genomic_DNA"/>
</dbReference>
<evidence type="ECO:0000313" key="3">
    <source>
        <dbReference type="EMBL" id="KAK8069573.1"/>
    </source>
</evidence>
<evidence type="ECO:0000256" key="2">
    <source>
        <dbReference type="SAM" id="SignalP"/>
    </source>
</evidence>
<dbReference type="RefSeq" id="XP_066716867.1">
    <property type="nucleotide sequence ID" value="XM_066857598.1"/>
</dbReference>
<feature type="chain" id="PRO_5045083154" evidence="2">
    <location>
        <begin position="22"/>
        <end position="245"/>
    </location>
</feature>
<dbReference type="GeneID" id="92090661"/>
<sequence length="245" mass="26608">MKISLGLTAALLASSAHLVSTTRIAKVSQRDNVRIVARDPATWPPALGMPHPRQASDSPQQLREGTTCDIAGIRAATEKIQQLLSDFRNVSNAAIDQLESMETVLRGMGSATDNLDNTSTSATETVDVHSSTTSASPYPYGELTSTPGMAGLMSSSSSNTKCKSIVGARPDNAFQLFLSHNLGQQQRHPILGFCYEVDCYLLNADFDDKNEFAIVYLIAPYECTFTAHQIVTVLNSPHDKHNNHR</sequence>
<proteinExistence type="predicted"/>
<dbReference type="Proteomes" id="UP001480595">
    <property type="component" value="Unassembled WGS sequence"/>
</dbReference>
<evidence type="ECO:0000256" key="1">
    <source>
        <dbReference type="SAM" id="MobiDB-lite"/>
    </source>
</evidence>
<protein>
    <submittedName>
        <fullName evidence="3">Uncharacterized protein</fullName>
    </submittedName>
</protein>
<gene>
    <name evidence="3" type="ORF">PG994_006189</name>
</gene>
<comment type="caution">
    <text evidence="3">The sequence shown here is derived from an EMBL/GenBank/DDBJ whole genome shotgun (WGS) entry which is preliminary data.</text>
</comment>